<name>A0A7Z2YFG8_9VIBR</name>
<proteinExistence type="predicted"/>
<evidence type="ECO:0000313" key="1">
    <source>
        <dbReference type="EMBL" id="QIA65386.1"/>
    </source>
</evidence>
<dbReference type="EMBL" id="CP047476">
    <property type="protein sequence ID" value="QIA65386.1"/>
    <property type="molecule type" value="Genomic_DNA"/>
</dbReference>
<dbReference type="Proteomes" id="UP000464262">
    <property type="component" value="Chromosome 2"/>
</dbReference>
<reference evidence="1 2" key="1">
    <citation type="submission" date="2020-01" db="EMBL/GenBank/DDBJ databases">
        <title>Whole genome and functional gene identification of agarase of Vibrio HN897.</title>
        <authorList>
            <person name="Liu Y."/>
            <person name="Zhao Z."/>
        </authorList>
    </citation>
    <scope>NUCLEOTIDE SEQUENCE [LARGE SCALE GENOMIC DNA]</scope>
    <source>
        <strain evidence="1 2">HN897</strain>
    </source>
</reference>
<keyword evidence="2" id="KW-1185">Reference proteome</keyword>
<dbReference type="RefSeq" id="WP_164650286.1">
    <property type="nucleotide sequence ID" value="NZ_CP047476.1"/>
</dbReference>
<protein>
    <submittedName>
        <fullName evidence="1">Uncharacterized protein</fullName>
    </submittedName>
</protein>
<sequence>MNYDIYYCHFCKKLTEHMSGEYMDVEHDENGTPLYFLAIEQICLECHHRDCEELTKPKP</sequence>
<dbReference type="AlphaFoldDB" id="A0A7Z2YFG8"/>
<organism evidence="1 2">
    <name type="scientific">Vibrio astriarenae</name>
    <dbReference type="NCBI Taxonomy" id="1481923"/>
    <lineage>
        <taxon>Bacteria</taxon>
        <taxon>Pseudomonadati</taxon>
        <taxon>Pseudomonadota</taxon>
        <taxon>Gammaproteobacteria</taxon>
        <taxon>Vibrionales</taxon>
        <taxon>Vibrionaceae</taxon>
        <taxon>Vibrio</taxon>
    </lineage>
</organism>
<accession>A0A7Z2YFG8</accession>
<dbReference type="KEGG" id="vas:GT360_17760"/>
<gene>
    <name evidence="1" type="ORF">GT360_17760</name>
</gene>
<evidence type="ECO:0000313" key="2">
    <source>
        <dbReference type="Proteomes" id="UP000464262"/>
    </source>
</evidence>